<dbReference type="CDD" id="cd05794">
    <property type="entry name" value="S1_EF-P_repeat_2"/>
    <property type="match status" value="1"/>
</dbReference>
<comment type="caution">
    <text evidence="4">The sequence shown here is derived from an EMBL/GenBank/DDBJ whole genome shotgun (WGS) entry which is preliminary data.</text>
</comment>
<dbReference type="SUPFAM" id="SSF50104">
    <property type="entry name" value="Translation proteins SH3-like domain"/>
    <property type="match status" value="1"/>
</dbReference>
<evidence type="ECO:0000256" key="2">
    <source>
        <dbReference type="HAMAP-Rule" id="MF_00141"/>
    </source>
</evidence>
<dbReference type="InterPro" id="IPR013852">
    <property type="entry name" value="Transl_elong_P/YeiP_CS"/>
</dbReference>
<comment type="subcellular location">
    <subcellularLocation>
        <location evidence="2">Cytoplasm</location>
    </subcellularLocation>
</comment>
<dbReference type="InterPro" id="IPR014722">
    <property type="entry name" value="Rib_uL2_dom2"/>
</dbReference>
<evidence type="ECO:0000313" key="4">
    <source>
        <dbReference type="EMBL" id="OGN20340.1"/>
    </source>
</evidence>
<dbReference type="NCBIfam" id="NF001810">
    <property type="entry name" value="PRK00529.1"/>
    <property type="match status" value="1"/>
</dbReference>
<dbReference type="Gene3D" id="2.30.30.30">
    <property type="match status" value="1"/>
</dbReference>
<evidence type="ECO:0000313" key="5">
    <source>
        <dbReference type="Proteomes" id="UP000177478"/>
    </source>
</evidence>
<dbReference type="SMART" id="SM00841">
    <property type="entry name" value="Elong-fact-P_C"/>
    <property type="match status" value="1"/>
</dbReference>
<dbReference type="InterPro" id="IPR008991">
    <property type="entry name" value="Translation_prot_SH3-like_sf"/>
</dbReference>
<gene>
    <name evidence="2" type="primary">efp</name>
    <name evidence="4" type="ORF">A3F25_00815</name>
</gene>
<evidence type="ECO:0000256" key="1">
    <source>
        <dbReference type="ARBA" id="ARBA00009479"/>
    </source>
</evidence>
<dbReference type="InterPro" id="IPR020599">
    <property type="entry name" value="Transl_elong_fac_P/YeiP"/>
</dbReference>
<dbReference type="Gene3D" id="2.40.50.140">
    <property type="entry name" value="Nucleic acid-binding proteins"/>
    <property type="match status" value="2"/>
</dbReference>
<dbReference type="InterPro" id="IPR012340">
    <property type="entry name" value="NA-bd_OB-fold"/>
</dbReference>
<dbReference type="PROSITE" id="PS01275">
    <property type="entry name" value="EFP"/>
    <property type="match status" value="1"/>
</dbReference>
<dbReference type="EMBL" id="MGKD01000005">
    <property type="protein sequence ID" value="OGN20340.1"/>
    <property type="molecule type" value="Genomic_DNA"/>
</dbReference>
<dbReference type="PANTHER" id="PTHR30053:SF12">
    <property type="entry name" value="ELONGATION FACTOR P (EF-P) FAMILY PROTEIN"/>
    <property type="match status" value="1"/>
</dbReference>
<dbReference type="PIRSF" id="PIRSF005901">
    <property type="entry name" value="EF-P"/>
    <property type="match status" value="1"/>
</dbReference>
<comment type="similarity">
    <text evidence="1 2">Belongs to the elongation factor P family.</text>
</comment>
<protein>
    <recommendedName>
        <fullName evidence="2">Elongation factor P</fullName>
        <shortName evidence="2">EF-P</shortName>
    </recommendedName>
</protein>
<dbReference type="HAMAP" id="MF_00141">
    <property type="entry name" value="EF_P"/>
    <property type="match status" value="1"/>
</dbReference>
<reference evidence="4 5" key="1">
    <citation type="journal article" date="2016" name="Nat. Commun.">
        <title>Thousands of microbial genomes shed light on interconnected biogeochemical processes in an aquifer system.</title>
        <authorList>
            <person name="Anantharaman K."/>
            <person name="Brown C.T."/>
            <person name="Hug L.A."/>
            <person name="Sharon I."/>
            <person name="Castelle C.J."/>
            <person name="Probst A.J."/>
            <person name="Thomas B.C."/>
            <person name="Singh A."/>
            <person name="Wilkins M.J."/>
            <person name="Karaoz U."/>
            <person name="Brodie E.L."/>
            <person name="Williams K.H."/>
            <person name="Hubbard S.S."/>
            <person name="Banfield J.F."/>
        </authorList>
    </citation>
    <scope>NUCLEOTIDE SEQUENCE [LARGE SCALE GENOMIC DNA]</scope>
</reference>
<proteinExistence type="inferred from homology"/>
<dbReference type="GO" id="GO:0005829">
    <property type="term" value="C:cytosol"/>
    <property type="evidence" value="ECO:0007669"/>
    <property type="project" value="UniProtKB-ARBA"/>
</dbReference>
<dbReference type="GO" id="GO:0003746">
    <property type="term" value="F:translation elongation factor activity"/>
    <property type="evidence" value="ECO:0007669"/>
    <property type="project" value="UniProtKB-UniRule"/>
</dbReference>
<dbReference type="PANTHER" id="PTHR30053">
    <property type="entry name" value="ELONGATION FACTOR P"/>
    <property type="match status" value="1"/>
</dbReference>
<dbReference type="Proteomes" id="UP000177478">
    <property type="component" value="Unassembled WGS sequence"/>
</dbReference>
<name>A0A1F8G5L6_9BACT</name>
<dbReference type="UniPathway" id="UPA00345"/>
<sequence length="196" mass="22458">MIGSNELKPGVFFIYEDQPYQVLETHHLKMQQRRPVVQTKMKNVLNGKLYERNFAQSDLFELADIERQNVKFLYAHTRLPAGRQDEYWFSEENSPAKRFQLSEAVIGDSVKFLKPNTICQALLFNGLVINIELPVKMEFRVVEAPPAIRGDTAQGGVKQVKLENGAQINVPLFINQDDTIRINTESGEYVERVSKS</sequence>
<dbReference type="SUPFAM" id="SSF50249">
    <property type="entry name" value="Nucleic acid-binding proteins"/>
    <property type="match status" value="1"/>
</dbReference>
<accession>A0A1F8G5L6</accession>
<feature type="domain" description="Elongation factor P C-terminal" evidence="3">
    <location>
        <begin position="137"/>
        <end position="192"/>
    </location>
</feature>
<dbReference type="InterPro" id="IPR013185">
    <property type="entry name" value="Transl_elong_KOW-like"/>
</dbReference>
<dbReference type="GO" id="GO:0043043">
    <property type="term" value="P:peptide biosynthetic process"/>
    <property type="evidence" value="ECO:0007669"/>
    <property type="project" value="InterPro"/>
</dbReference>
<dbReference type="STRING" id="1802689.A3F25_00815"/>
<comment type="function">
    <text evidence="2">Involved in peptide bond synthesis. Stimulates efficient translation and peptide-bond synthesis on native or reconstituted 70S ribosomes in vitro. Probably functions indirectly by altering the affinity of the ribosome for aminoacyl-tRNA, thus increasing their reactivity as acceptors for peptidyl transferase.</text>
</comment>
<comment type="pathway">
    <text evidence="2">Protein biosynthesis; polypeptide chain elongation.</text>
</comment>
<keyword evidence="2" id="KW-0251">Elongation factor</keyword>
<keyword evidence="2" id="KW-0648">Protein biosynthesis</keyword>
<organism evidence="4 5">
    <name type="scientific">Candidatus Yanofskybacteria bacterium RIFCSPHIGHO2_12_FULL_45_19b</name>
    <dbReference type="NCBI Taxonomy" id="1802689"/>
    <lineage>
        <taxon>Bacteria</taxon>
        <taxon>Candidatus Yanofskyibacteriota</taxon>
    </lineage>
</organism>
<evidence type="ECO:0000259" key="3">
    <source>
        <dbReference type="SMART" id="SM00841"/>
    </source>
</evidence>
<dbReference type="InterPro" id="IPR015365">
    <property type="entry name" value="Elong-fact-P_C"/>
</dbReference>
<dbReference type="InterPro" id="IPR011768">
    <property type="entry name" value="Transl_elongation_fac_P"/>
</dbReference>
<dbReference type="Pfam" id="PF08207">
    <property type="entry name" value="EFP_N"/>
    <property type="match status" value="1"/>
</dbReference>
<dbReference type="FunFam" id="2.40.50.140:FF:000004">
    <property type="entry name" value="Elongation factor P"/>
    <property type="match status" value="1"/>
</dbReference>
<dbReference type="AlphaFoldDB" id="A0A1F8G5L6"/>
<keyword evidence="2" id="KW-0963">Cytoplasm</keyword>
<dbReference type="Pfam" id="PF09285">
    <property type="entry name" value="Elong-fact-P_C"/>
    <property type="match status" value="1"/>
</dbReference>